<sequence>MDESYPDYDDTYGGKPLKLRPLPSFDQNGTSEHKSKKRKKKRKDKKSPCKANTATQTIIPKRIDYILVYPKEDQSDFKDDDDIEDFKKRNELRRRFHHAAREQEGLEIRERDMGEKIYVLIHCPFSRMCHEAEDVNLEMPLEGAAIPKKEPSGCFDKLKALFITDNEVDFISAPFVVQKRAVFKGIDKPDTFFSPALRSLLVHNILINIDVREKGDKDSDFRDSMRRKARSRLRPGLSRGLPFMLMKKVYTDRFIMHEESPYELEEDDETREIQRTLSRERGDFDPTADPREALHRTWCRSWKFQPLWKIRNYFGEKIAFYFGWAGEMASLLWLPMLLGIAIWAYGLYLSVKDNIELNEGLADLAQQRDDLIAELRQNITLYNRTEDKLLYQNLTAEAQEEDSLFSGIADKSLEILEVFQTSFDSAVTPYFALVICLWGTIFQESWKRTHARLAYEWDVDTYHFSEPDRPEFYGTKEREDPVSDLPDWYYPFYKQFLKFMTSFGILIFMALLVIASVLGVIIYRVIIGALLADASSLQRVLLSTVAATLLNSISIMILGRVYDYIAYKLTDWENHRTQSQYDDALILKLFAFQFVNSYASLFYIAFFRGLTAKDGILYLGEKYEDSCGDENVCMPLLSLQVFVLMIVKPFPKFLKDVILPWLKKLLKKCCCGGKNKVADVEASKMEKSDFIRKEGSKPQLGNFTLGEFTEKTIQYGFLMLFSCALPLAPLIAILVLLVDIRVDARRMLWMNRRPIAFIAGGIGMWFSILDFLNFAGVVTNAFLIAFTAQWSKDFTTADRLWVVICFEHIVLSVKFFIAYIIPDTPSDITLAKRRQRYQIAQIMDKAETQGPIQSKEGANVVLAPDLKAFNYYDCAVKNTDSNPALNSVITDDTFLTAERKTSLDVEEKLGKLDDGAVGHTQDHSDTLAPKLSYGEDGTTYIGQPEKFPNETKKKKKKKLKKRNSDESPPQLDPAYPPATDDVALHNSGYQPPNQAQLYGLDGYQNDPALYSNNDHVQYTPQGQIADLAYPPQMPSRDMAYPPSTYNTQDNIFF</sequence>
<dbReference type="Pfam" id="PF16178">
    <property type="entry name" value="Anoct_dimer"/>
    <property type="match status" value="1"/>
</dbReference>
<keyword evidence="13" id="KW-1185">Reference proteome</keyword>
<evidence type="ECO:0000313" key="13">
    <source>
        <dbReference type="Proteomes" id="UP000887568"/>
    </source>
</evidence>
<evidence type="ECO:0000259" key="10">
    <source>
        <dbReference type="Pfam" id="PF04547"/>
    </source>
</evidence>
<feature type="transmembrane region" description="Helical" evidence="8">
    <location>
        <begin position="318"/>
        <end position="345"/>
    </location>
</feature>
<keyword evidence="7" id="KW-0325">Glycoprotein</keyword>
<dbReference type="GO" id="GO:0005254">
    <property type="term" value="F:chloride channel activity"/>
    <property type="evidence" value="ECO:0007669"/>
    <property type="project" value="TreeGrafter"/>
</dbReference>
<feature type="transmembrane region" description="Helical" evidence="8">
    <location>
        <begin position="757"/>
        <end position="788"/>
    </location>
</feature>
<protein>
    <recommendedName>
        <fullName evidence="8">Anoctamin</fullName>
    </recommendedName>
</protein>
<dbReference type="Pfam" id="PF04547">
    <property type="entry name" value="Anoctamin"/>
    <property type="match status" value="1"/>
</dbReference>
<dbReference type="InterPro" id="IPR032394">
    <property type="entry name" value="Anoct_dimer"/>
</dbReference>
<evidence type="ECO:0000259" key="11">
    <source>
        <dbReference type="Pfam" id="PF16178"/>
    </source>
</evidence>
<keyword evidence="6 8" id="KW-0472">Membrane</keyword>
<evidence type="ECO:0000256" key="1">
    <source>
        <dbReference type="ARBA" id="ARBA00004651"/>
    </source>
</evidence>
<feature type="transmembrane region" description="Helical" evidence="8">
    <location>
        <begin position="503"/>
        <end position="527"/>
    </location>
</feature>
<comment type="similarity">
    <text evidence="2 8">Belongs to the anoctamin family.</text>
</comment>
<dbReference type="OMA" id="RLIWFNR"/>
<dbReference type="Proteomes" id="UP000887568">
    <property type="component" value="Unplaced"/>
</dbReference>
<dbReference type="EnsemblMetazoa" id="XM_038199562.1">
    <property type="protein sequence ID" value="XP_038055490.1"/>
    <property type="gene ID" value="LOC119727611"/>
</dbReference>
<keyword evidence="4 8" id="KW-0812">Transmembrane</keyword>
<feature type="compositionally biased region" description="Basic residues" evidence="9">
    <location>
        <begin position="34"/>
        <end position="45"/>
    </location>
</feature>
<evidence type="ECO:0000256" key="4">
    <source>
        <dbReference type="ARBA" id="ARBA00022692"/>
    </source>
</evidence>
<name>A0A913ZVB6_PATMI</name>
<evidence type="ECO:0000256" key="3">
    <source>
        <dbReference type="ARBA" id="ARBA00022475"/>
    </source>
</evidence>
<evidence type="ECO:0000256" key="6">
    <source>
        <dbReference type="ARBA" id="ARBA00023136"/>
    </source>
</evidence>
<feature type="transmembrane region" description="Helical" evidence="8">
    <location>
        <begin position="585"/>
        <end position="606"/>
    </location>
</feature>
<comment type="caution">
    <text evidence="8">Lacks conserved residue(s) required for the propagation of feature annotation.</text>
</comment>
<keyword evidence="3" id="KW-1003">Cell membrane</keyword>
<evidence type="ECO:0000256" key="2">
    <source>
        <dbReference type="ARBA" id="ARBA00009671"/>
    </source>
</evidence>
<dbReference type="GO" id="GO:0005886">
    <property type="term" value="C:plasma membrane"/>
    <property type="evidence" value="ECO:0007669"/>
    <property type="project" value="UniProtKB-SubCell"/>
</dbReference>
<feature type="compositionally biased region" description="Polar residues" evidence="9">
    <location>
        <begin position="987"/>
        <end position="996"/>
    </location>
</feature>
<dbReference type="EnsemblMetazoa" id="XM_038199564.1">
    <property type="protein sequence ID" value="XP_038055492.1"/>
    <property type="gene ID" value="LOC119727611"/>
</dbReference>
<dbReference type="InterPro" id="IPR007632">
    <property type="entry name" value="Anoctamin"/>
</dbReference>
<feature type="transmembrane region" description="Helical" evidence="8">
    <location>
        <begin position="539"/>
        <end position="559"/>
    </location>
</feature>
<dbReference type="AlphaFoldDB" id="A0A913ZVB6"/>
<feature type="transmembrane region" description="Helical" evidence="8">
    <location>
        <begin position="800"/>
        <end position="821"/>
    </location>
</feature>
<organism evidence="12 13">
    <name type="scientific">Patiria miniata</name>
    <name type="common">Bat star</name>
    <name type="synonym">Asterina miniata</name>
    <dbReference type="NCBI Taxonomy" id="46514"/>
    <lineage>
        <taxon>Eukaryota</taxon>
        <taxon>Metazoa</taxon>
        <taxon>Echinodermata</taxon>
        <taxon>Eleutherozoa</taxon>
        <taxon>Asterozoa</taxon>
        <taxon>Asteroidea</taxon>
        <taxon>Valvatacea</taxon>
        <taxon>Valvatida</taxon>
        <taxon>Asterinidae</taxon>
        <taxon>Patiria</taxon>
    </lineage>
</organism>
<evidence type="ECO:0000256" key="8">
    <source>
        <dbReference type="RuleBase" id="RU280814"/>
    </source>
</evidence>
<dbReference type="RefSeq" id="XP_038055492.1">
    <property type="nucleotide sequence ID" value="XM_038199564.1"/>
</dbReference>
<feature type="domain" description="Anoctamin dimerisation" evidence="11">
    <location>
        <begin position="61"/>
        <end position="278"/>
    </location>
</feature>
<reference evidence="12" key="1">
    <citation type="submission" date="2022-11" db="UniProtKB">
        <authorList>
            <consortium name="EnsemblMetazoa"/>
        </authorList>
    </citation>
    <scope>IDENTIFICATION</scope>
</reference>
<evidence type="ECO:0000256" key="5">
    <source>
        <dbReference type="ARBA" id="ARBA00022989"/>
    </source>
</evidence>
<comment type="subcellular location">
    <subcellularLocation>
        <location evidence="1">Cell membrane</location>
        <topology evidence="1">Multi-pass membrane protein</topology>
    </subcellularLocation>
    <subcellularLocation>
        <location evidence="8">Membrane</location>
        <topology evidence="8">Multi-pass membrane protein</topology>
    </subcellularLocation>
</comment>
<dbReference type="GO" id="GO:0046983">
    <property type="term" value="F:protein dimerization activity"/>
    <property type="evidence" value="ECO:0007669"/>
    <property type="project" value="InterPro"/>
</dbReference>
<evidence type="ECO:0000256" key="7">
    <source>
        <dbReference type="ARBA" id="ARBA00023180"/>
    </source>
</evidence>
<feature type="region of interest" description="Disordered" evidence="9">
    <location>
        <begin position="914"/>
        <end position="1000"/>
    </location>
</feature>
<feature type="domain" description="Anoctamin transmembrane" evidence="10">
    <location>
        <begin position="310"/>
        <end position="835"/>
    </location>
</feature>
<feature type="compositionally biased region" description="Basic residues" evidence="9">
    <location>
        <begin position="952"/>
        <end position="961"/>
    </location>
</feature>
<dbReference type="RefSeq" id="XP_038055490.1">
    <property type="nucleotide sequence ID" value="XM_038199562.1"/>
</dbReference>
<feature type="region of interest" description="Disordered" evidence="9">
    <location>
        <begin position="1"/>
        <end position="53"/>
    </location>
</feature>
<feature type="compositionally biased region" description="Basic and acidic residues" evidence="9">
    <location>
        <begin position="914"/>
        <end position="925"/>
    </location>
</feature>
<dbReference type="GeneID" id="119727611"/>
<keyword evidence="5 8" id="KW-1133">Transmembrane helix</keyword>
<dbReference type="PANTHER" id="PTHR12308:SF73">
    <property type="entry name" value="ANOCTAMIN"/>
    <property type="match status" value="1"/>
</dbReference>
<feature type="compositionally biased region" description="Acidic residues" evidence="9">
    <location>
        <begin position="1"/>
        <end position="10"/>
    </location>
</feature>
<accession>A0A913ZVB6</accession>
<evidence type="ECO:0000256" key="9">
    <source>
        <dbReference type="SAM" id="MobiDB-lite"/>
    </source>
</evidence>
<dbReference type="RefSeq" id="XP_038055491.1">
    <property type="nucleotide sequence ID" value="XM_038199563.1"/>
</dbReference>
<dbReference type="InterPro" id="IPR049452">
    <property type="entry name" value="Anoctamin_TM"/>
</dbReference>
<proteinExistence type="inferred from homology"/>
<dbReference type="OrthoDB" id="296386at2759"/>
<evidence type="ECO:0000313" key="12">
    <source>
        <dbReference type="EnsemblMetazoa" id="XP_038055492.1"/>
    </source>
</evidence>
<feature type="transmembrane region" description="Helical" evidence="8">
    <location>
        <begin position="715"/>
        <end position="737"/>
    </location>
</feature>
<dbReference type="PANTHER" id="PTHR12308">
    <property type="entry name" value="ANOCTAMIN"/>
    <property type="match status" value="1"/>
</dbReference>
<dbReference type="EnsemblMetazoa" id="XM_038199563.1">
    <property type="protein sequence ID" value="XP_038055491.1"/>
    <property type="gene ID" value="LOC119727611"/>
</dbReference>